<dbReference type="eggNOG" id="arCOG05598">
    <property type="taxonomic scope" value="Archaea"/>
</dbReference>
<evidence type="ECO:0000313" key="1">
    <source>
        <dbReference type="EMBL" id="ABO09108.1"/>
    </source>
</evidence>
<dbReference type="Proteomes" id="UP000001431">
    <property type="component" value="Chromosome"/>
</dbReference>
<dbReference type="EMBL" id="CP000561">
    <property type="protein sequence ID" value="ABO09108.1"/>
    <property type="molecule type" value="Genomic_DNA"/>
</dbReference>
<evidence type="ECO:0000313" key="2">
    <source>
        <dbReference type="Proteomes" id="UP000001431"/>
    </source>
</evidence>
<protein>
    <submittedName>
        <fullName evidence="1">Uncharacterized protein</fullName>
    </submittedName>
</protein>
<proteinExistence type="predicted"/>
<name>A3MWU1_PYRCJ</name>
<dbReference type="GeneID" id="4908181"/>
<reference evidence="1" key="1">
    <citation type="submission" date="2007-02" db="EMBL/GenBank/DDBJ databases">
        <title>Complete sequence of Pyrobaculum calidifontis JCM 11548.</title>
        <authorList>
            <consortium name="US DOE Joint Genome Institute"/>
            <person name="Copeland A."/>
            <person name="Lucas S."/>
            <person name="Lapidus A."/>
            <person name="Barry K."/>
            <person name="Glavina del Rio T."/>
            <person name="Dalin E."/>
            <person name="Tice H."/>
            <person name="Pitluck S."/>
            <person name="Chain P."/>
            <person name="Malfatti S."/>
            <person name="Shin M."/>
            <person name="Vergez L."/>
            <person name="Schmutz J."/>
            <person name="Larimer F."/>
            <person name="Land M."/>
            <person name="Hauser L."/>
            <person name="Kyrpides N."/>
            <person name="Mikhailova N."/>
            <person name="Cozen A.E."/>
            <person name="Fitz-Gibbon S.T."/>
            <person name="House C.H."/>
            <person name="Saltikov C."/>
            <person name="Lowe T.M."/>
            <person name="Richardson P."/>
        </authorList>
    </citation>
    <scope>NUCLEOTIDE SEQUENCE [LARGE SCALE GENOMIC DNA]</scope>
    <source>
        <strain evidence="1">JCM 11548</strain>
    </source>
</reference>
<dbReference type="AlphaFoldDB" id="A3MWU1"/>
<keyword evidence="2" id="KW-1185">Reference proteome</keyword>
<dbReference type="KEGG" id="pcl:Pcal_1691"/>
<dbReference type="RefSeq" id="WP_011850367.1">
    <property type="nucleotide sequence ID" value="NC_009073.1"/>
</dbReference>
<gene>
    <name evidence="1" type="ordered locus">Pcal_1691</name>
</gene>
<sequence length="241" mass="27309">MLEKIVKRLVGVEDAPKWLEREVYDRARRDGTDVESVVNYLAPRLYEIYRGNLAKYRPGRHVIRKAAPYLVAELIQQLGYPVAFVNLFGEILPAAVRGEGMYTPVLLFMDAKRKSLYLASKSRKIMQSIVQLTATSDVDGIVAEIVKVEKPPYYYLTTRADLRKHIESSVPITATPSPKYGAIYHYWRHFRERGYLVLVGKEVGGVSVELLAVGIGKYAVVGRHSKKIARLKKLLDGIYLV</sequence>
<dbReference type="HOGENOM" id="CLU_1145253_0_0_2"/>
<dbReference type="OrthoDB" id="28047at2157"/>
<organism evidence="1 2">
    <name type="scientific">Pyrobaculum calidifontis (strain DSM 21063 / JCM 11548 / VA1)</name>
    <dbReference type="NCBI Taxonomy" id="410359"/>
    <lineage>
        <taxon>Archaea</taxon>
        <taxon>Thermoproteota</taxon>
        <taxon>Thermoprotei</taxon>
        <taxon>Thermoproteales</taxon>
        <taxon>Thermoproteaceae</taxon>
        <taxon>Pyrobaculum</taxon>
    </lineage>
</organism>
<accession>A3MWU1</accession>